<dbReference type="Gene3D" id="3.30.160.60">
    <property type="entry name" value="Classic Zinc Finger"/>
    <property type="match status" value="5"/>
</dbReference>
<dbReference type="SMART" id="SM00355">
    <property type="entry name" value="ZnF_C2H2"/>
    <property type="match status" value="10"/>
</dbReference>
<keyword evidence="3 5" id="KW-0863">Zinc-finger</keyword>
<keyword evidence="8" id="KW-1185">Reference proteome</keyword>
<evidence type="ECO:0000313" key="8">
    <source>
        <dbReference type="Proteomes" id="UP000653454"/>
    </source>
</evidence>
<evidence type="ECO:0000313" key="7">
    <source>
        <dbReference type="EMBL" id="CAG9106435.1"/>
    </source>
</evidence>
<organism evidence="7 8">
    <name type="scientific">Plutella xylostella</name>
    <name type="common">Diamondback moth</name>
    <name type="synonym">Plutella maculipennis</name>
    <dbReference type="NCBI Taxonomy" id="51655"/>
    <lineage>
        <taxon>Eukaryota</taxon>
        <taxon>Metazoa</taxon>
        <taxon>Ecdysozoa</taxon>
        <taxon>Arthropoda</taxon>
        <taxon>Hexapoda</taxon>
        <taxon>Insecta</taxon>
        <taxon>Pterygota</taxon>
        <taxon>Neoptera</taxon>
        <taxon>Endopterygota</taxon>
        <taxon>Lepidoptera</taxon>
        <taxon>Glossata</taxon>
        <taxon>Ditrysia</taxon>
        <taxon>Yponomeutoidea</taxon>
        <taxon>Plutellidae</taxon>
        <taxon>Plutella</taxon>
    </lineage>
</organism>
<evidence type="ECO:0000256" key="4">
    <source>
        <dbReference type="ARBA" id="ARBA00022833"/>
    </source>
</evidence>
<dbReference type="AlphaFoldDB" id="A0A8S4DRQ1"/>
<proteinExistence type="predicted"/>
<evidence type="ECO:0000256" key="5">
    <source>
        <dbReference type="PROSITE-ProRule" id="PRU00042"/>
    </source>
</evidence>
<name>A0A8S4DRQ1_PLUXY</name>
<keyword evidence="2" id="KW-0677">Repeat</keyword>
<dbReference type="GO" id="GO:0005634">
    <property type="term" value="C:nucleus"/>
    <property type="evidence" value="ECO:0007669"/>
    <property type="project" value="TreeGrafter"/>
</dbReference>
<feature type="domain" description="C2H2-type" evidence="6">
    <location>
        <begin position="110"/>
        <end position="132"/>
    </location>
</feature>
<reference evidence="7" key="1">
    <citation type="submission" date="2020-11" db="EMBL/GenBank/DDBJ databases">
        <authorList>
            <person name="Whiteford S."/>
        </authorList>
    </citation>
    <scope>NUCLEOTIDE SEQUENCE</scope>
</reference>
<accession>A0A8S4DRQ1</accession>
<dbReference type="Pfam" id="PF00096">
    <property type="entry name" value="zf-C2H2"/>
    <property type="match status" value="3"/>
</dbReference>
<feature type="domain" description="C2H2-type" evidence="6">
    <location>
        <begin position="282"/>
        <end position="309"/>
    </location>
</feature>
<feature type="domain" description="C2H2-type" evidence="6">
    <location>
        <begin position="310"/>
        <end position="333"/>
    </location>
</feature>
<dbReference type="InterPro" id="IPR036236">
    <property type="entry name" value="Znf_C2H2_sf"/>
</dbReference>
<dbReference type="PANTHER" id="PTHR24379">
    <property type="entry name" value="KRAB AND ZINC FINGER DOMAIN-CONTAINING"/>
    <property type="match status" value="1"/>
</dbReference>
<dbReference type="FunFam" id="3.30.160.60:FF:000446">
    <property type="entry name" value="Zinc finger protein"/>
    <property type="match status" value="1"/>
</dbReference>
<keyword evidence="1" id="KW-0479">Metal-binding</keyword>
<dbReference type="GO" id="GO:0000981">
    <property type="term" value="F:DNA-binding transcription factor activity, RNA polymerase II-specific"/>
    <property type="evidence" value="ECO:0007669"/>
    <property type="project" value="TreeGrafter"/>
</dbReference>
<protein>
    <submittedName>
        <fullName evidence="7">(diamondback moth) hypothetical protein</fullName>
    </submittedName>
</protein>
<sequence length="347" mass="40362">MILRYSNASLIRMKDNSGYGCCFCKQLFQEPIELKRHFLDTHGQDIKQMTTRVLKHIVKIDVSFLNCSLCDTDVGSLEELLTHLVETHDKFIHKNIAPNYMEFKFEGPGYRCAFCEQSFGCFKPLIEHMHVHYRNHVCEVCGAGFATRPAYRSHRNRHGDGVYPCKYDGCDKTFDHAAKLHEHTNRVHLGLKRYVCHVCGDKFDDQFKKTKHSLEAHGIKEEQEAVCTICGKYFLNHKNLREHIRKNHLMERPHECETCGKTFFKRTELKNHMVVHGAPSIYKCEICTKAYPRKKTLVSHMRSHAVVKPFQCEPCGLQFAQKVSLRYHNKTKHGITYIALPRYVEAS</sequence>
<dbReference type="InterPro" id="IPR013087">
    <property type="entry name" value="Znf_C2H2_type"/>
</dbReference>
<gene>
    <name evidence="7" type="ORF">PLXY2_LOCUS3663</name>
</gene>
<dbReference type="EMBL" id="CAJHNJ030000009">
    <property type="protein sequence ID" value="CAG9106435.1"/>
    <property type="molecule type" value="Genomic_DNA"/>
</dbReference>
<dbReference type="PANTHER" id="PTHR24379:SF121">
    <property type="entry name" value="C2H2-TYPE DOMAIN-CONTAINING PROTEIN"/>
    <property type="match status" value="1"/>
</dbReference>
<evidence type="ECO:0000256" key="2">
    <source>
        <dbReference type="ARBA" id="ARBA00022737"/>
    </source>
</evidence>
<evidence type="ECO:0000256" key="1">
    <source>
        <dbReference type="ARBA" id="ARBA00022723"/>
    </source>
</evidence>
<dbReference type="SUPFAM" id="SSF57667">
    <property type="entry name" value="beta-beta-alpha zinc fingers"/>
    <property type="match status" value="4"/>
</dbReference>
<dbReference type="GO" id="GO:0008270">
    <property type="term" value="F:zinc ion binding"/>
    <property type="evidence" value="ECO:0007669"/>
    <property type="project" value="UniProtKB-KW"/>
</dbReference>
<feature type="domain" description="C2H2-type" evidence="6">
    <location>
        <begin position="163"/>
        <end position="193"/>
    </location>
</feature>
<dbReference type="GO" id="GO:0000977">
    <property type="term" value="F:RNA polymerase II transcription regulatory region sequence-specific DNA binding"/>
    <property type="evidence" value="ECO:0007669"/>
    <property type="project" value="TreeGrafter"/>
</dbReference>
<dbReference type="FunFam" id="3.30.160.60:FF:000065">
    <property type="entry name" value="B-cell CLL/lymphoma 6, member B"/>
    <property type="match status" value="1"/>
</dbReference>
<dbReference type="Proteomes" id="UP000653454">
    <property type="component" value="Unassembled WGS sequence"/>
</dbReference>
<feature type="domain" description="C2H2-type" evidence="6">
    <location>
        <begin position="136"/>
        <end position="158"/>
    </location>
</feature>
<comment type="caution">
    <text evidence="7">The sequence shown here is derived from an EMBL/GenBank/DDBJ whole genome shotgun (WGS) entry which is preliminary data.</text>
</comment>
<dbReference type="PROSITE" id="PS50157">
    <property type="entry name" value="ZINC_FINGER_C2H2_2"/>
    <property type="match status" value="7"/>
</dbReference>
<evidence type="ECO:0000259" key="6">
    <source>
        <dbReference type="PROSITE" id="PS50157"/>
    </source>
</evidence>
<feature type="domain" description="C2H2-type" evidence="6">
    <location>
        <begin position="254"/>
        <end position="281"/>
    </location>
</feature>
<feature type="domain" description="C2H2-type" evidence="6">
    <location>
        <begin position="225"/>
        <end position="253"/>
    </location>
</feature>
<keyword evidence="4" id="KW-0862">Zinc</keyword>
<evidence type="ECO:0000256" key="3">
    <source>
        <dbReference type="ARBA" id="ARBA00022771"/>
    </source>
</evidence>
<dbReference type="PROSITE" id="PS00028">
    <property type="entry name" value="ZINC_FINGER_C2H2_1"/>
    <property type="match status" value="8"/>
</dbReference>